<reference evidence="2 3" key="1">
    <citation type="submission" date="2018-06" db="EMBL/GenBank/DDBJ databases">
        <authorList>
            <consortium name="Pathogen Informatics"/>
            <person name="Doyle S."/>
        </authorList>
    </citation>
    <scope>NUCLEOTIDE SEQUENCE [LARGE SCALE GENOMIC DNA]</scope>
    <source>
        <strain evidence="2 3">NCTC8622</strain>
    </source>
</reference>
<keyword evidence="1" id="KW-0472">Membrane</keyword>
<proteinExistence type="predicted"/>
<organism evidence="2 3">
    <name type="scientific">Escherichia coli</name>
    <dbReference type="NCBI Taxonomy" id="562"/>
    <lineage>
        <taxon>Bacteria</taxon>
        <taxon>Pseudomonadati</taxon>
        <taxon>Pseudomonadota</taxon>
        <taxon>Gammaproteobacteria</taxon>
        <taxon>Enterobacterales</taxon>
        <taxon>Enterobacteriaceae</taxon>
        <taxon>Escherichia</taxon>
    </lineage>
</organism>
<evidence type="ECO:0000313" key="2">
    <source>
        <dbReference type="EMBL" id="STI82089.1"/>
    </source>
</evidence>
<dbReference type="AlphaFoldDB" id="A0A376TYB5"/>
<evidence type="ECO:0000256" key="1">
    <source>
        <dbReference type="SAM" id="Phobius"/>
    </source>
</evidence>
<keyword evidence="1" id="KW-0812">Transmembrane</keyword>
<protein>
    <submittedName>
        <fullName evidence="2">Uncharacterized protein</fullName>
    </submittedName>
</protein>
<dbReference type="Proteomes" id="UP000254079">
    <property type="component" value="Unassembled WGS sequence"/>
</dbReference>
<feature type="transmembrane region" description="Helical" evidence="1">
    <location>
        <begin position="60"/>
        <end position="80"/>
    </location>
</feature>
<dbReference type="EMBL" id="UGCP01000002">
    <property type="protein sequence ID" value="STI82089.1"/>
    <property type="molecule type" value="Genomic_DNA"/>
</dbReference>
<gene>
    <name evidence="2" type="ORF">NCTC8622_01042</name>
</gene>
<evidence type="ECO:0000313" key="3">
    <source>
        <dbReference type="Proteomes" id="UP000254079"/>
    </source>
</evidence>
<accession>A0A376TYB5</accession>
<name>A0A376TYB5_ECOLX</name>
<keyword evidence="1" id="KW-1133">Transmembrane helix</keyword>
<sequence length="140" mass="15853">MGTTTIFTDKTDRVGVVYHHQGIVFICQIANALQIGNHAVHREYTIGGNQHMTRTGFTRFFQTSFKLLHIVVGIAIAFSFTQTHTINNRRVVQCVGDNGVFRAQQRFKQATVSIKAGRVENRIFHPQEGRQFCSSSLWLS</sequence>